<proteinExistence type="predicted"/>
<sequence>MLPGFFEFWTELCETVDSFPWLGFEYRGLPANYYVSLQHSDVRLPGPAFEKLSTRAAEGPDTPHPQLASASPPWQAYHTPRSRYSPPHRSSPVAPRYSITYRASALSPQASKRTARISPIEGVIIRFFDGEMGRKGRRDRGEVQLDEAGKDRGEAAAIDPFRSPVSPFGYSLPRSGSDGSIRFPSPLFNPPSPCH</sequence>
<evidence type="ECO:0000256" key="1">
    <source>
        <dbReference type="SAM" id="MobiDB-lite"/>
    </source>
</evidence>
<feature type="compositionally biased region" description="Low complexity" evidence="1">
    <location>
        <begin position="82"/>
        <end position="92"/>
    </location>
</feature>
<feature type="region of interest" description="Disordered" evidence="1">
    <location>
        <begin position="55"/>
        <end position="93"/>
    </location>
</feature>
<accession>A0A6G1I1F0</accession>
<name>A0A6G1I1F0_9PEZI</name>
<dbReference type="EMBL" id="ML996692">
    <property type="protein sequence ID" value="KAF2402082.1"/>
    <property type="molecule type" value="Genomic_DNA"/>
</dbReference>
<reference evidence="2" key="1">
    <citation type="journal article" date="2020" name="Stud. Mycol.">
        <title>101 Dothideomycetes genomes: a test case for predicting lifestyles and emergence of pathogens.</title>
        <authorList>
            <person name="Haridas S."/>
            <person name="Albert R."/>
            <person name="Binder M."/>
            <person name="Bloem J."/>
            <person name="Labutti K."/>
            <person name="Salamov A."/>
            <person name="Andreopoulos B."/>
            <person name="Baker S."/>
            <person name="Barry K."/>
            <person name="Bills G."/>
            <person name="Bluhm B."/>
            <person name="Cannon C."/>
            <person name="Castanera R."/>
            <person name="Culley D."/>
            <person name="Daum C."/>
            <person name="Ezra D."/>
            <person name="Gonzalez J."/>
            <person name="Henrissat B."/>
            <person name="Kuo A."/>
            <person name="Liang C."/>
            <person name="Lipzen A."/>
            <person name="Lutzoni F."/>
            <person name="Magnuson J."/>
            <person name="Mondo S."/>
            <person name="Nolan M."/>
            <person name="Ohm R."/>
            <person name="Pangilinan J."/>
            <person name="Park H.-J."/>
            <person name="Ramirez L."/>
            <person name="Alfaro M."/>
            <person name="Sun H."/>
            <person name="Tritt A."/>
            <person name="Yoshinaga Y."/>
            <person name="Zwiers L.-H."/>
            <person name="Turgeon B."/>
            <person name="Goodwin S."/>
            <person name="Spatafora J."/>
            <person name="Crous P."/>
            <person name="Grigoriev I."/>
        </authorList>
    </citation>
    <scope>NUCLEOTIDE SEQUENCE</scope>
    <source>
        <strain evidence="2">CBS 262.69</strain>
    </source>
</reference>
<feature type="compositionally biased region" description="Basic and acidic residues" evidence="1">
    <location>
        <begin position="134"/>
        <end position="154"/>
    </location>
</feature>
<feature type="region of interest" description="Disordered" evidence="1">
    <location>
        <begin position="134"/>
        <end position="195"/>
    </location>
</feature>
<dbReference type="AlphaFoldDB" id="A0A6G1I1F0"/>
<dbReference type="Proteomes" id="UP000799640">
    <property type="component" value="Unassembled WGS sequence"/>
</dbReference>
<organism evidence="2 3">
    <name type="scientific">Trichodelitschia bisporula</name>
    <dbReference type="NCBI Taxonomy" id="703511"/>
    <lineage>
        <taxon>Eukaryota</taxon>
        <taxon>Fungi</taxon>
        <taxon>Dikarya</taxon>
        <taxon>Ascomycota</taxon>
        <taxon>Pezizomycotina</taxon>
        <taxon>Dothideomycetes</taxon>
        <taxon>Dothideomycetes incertae sedis</taxon>
        <taxon>Phaeotrichales</taxon>
        <taxon>Phaeotrichaceae</taxon>
        <taxon>Trichodelitschia</taxon>
    </lineage>
</organism>
<protein>
    <submittedName>
        <fullName evidence="2">Uncharacterized protein</fullName>
    </submittedName>
</protein>
<evidence type="ECO:0000313" key="3">
    <source>
        <dbReference type="Proteomes" id="UP000799640"/>
    </source>
</evidence>
<gene>
    <name evidence="2" type="ORF">EJ06DRAFT_373444</name>
</gene>
<evidence type="ECO:0000313" key="2">
    <source>
        <dbReference type="EMBL" id="KAF2402082.1"/>
    </source>
</evidence>
<keyword evidence="3" id="KW-1185">Reference proteome</keyword>